<organism evidence="1">
    <name type="scientific">Arundo donax</name>
    <name type="common">Giant reed</name>
    <name type="synonym">Donax arundinaceus</name>
    <dbReference type="NCBI Taxonomy" id="35708"/>
    <lineage>
        <taxon>Eukaryota</taxon>
        <taxon>Viridiplantae</taxon>
        <taxon>Streptophyta</taxon>
        <taxon>Embryophyta</taxon>
        <taxon>Tracheophyta</taxon>
        <taxon>Spermatophyta</taxon>
        <taxon>Magnoliopsida</taxon>
        <taxon>Liliopsida</taxon>
        <taxon>Poales</taxon>
        <taxon>Poaceae</taxon>
        <taxon>PACMAD clade</taxon>
        <taxon>Arundinoideae</taxon>
        <taxon>Arundineae</taxon>
        <taxon>Arundo</taxon>
    </lineage>
</organism>
<protein>
    <submittedName>
        <fullName evidence="1">Uncharacterized protein</fullName>
    </submittedName>
</protein>
<sequence>MVIQTCDNQCSSTDIRMSKLCGRCDGVVCMIKQRFIQISFYCLLGEKQLCACGRTQLNLHLDRTVVTEGAVPKQGCGTNSA</sequence>
<name>A0A0A9BS96_ARUDO</name>
<evidence type="ECO:0000313" key="1">
    <source>
        <dbReference type="EMBL" id="JAD62117.1"/>
    </source>
</evidence>
<dbReference type="EMBL" id="GBRH01235778">
    <property type="protein sequence ID" value="JAD62117.1"/>
    <property type="molecule type" value="Transcribed_RNA"/>
</dbReference>
<reference evidence="1" key="2">
    <citation type="journal article" date="2015" name="Data Brief">
        <title>Shoot transcriptome of the giant reed, Arundo donax.</title>
        <authorList>
            <person name="Barrero R.A."/>
            <person name="Guerrero F.D."/>
            <person name="Moolhuijzen P."/>
            <person name="Goolsby J.A."/>
            <person name="Tidwell J."/>
            <person name="Bellgard S.E."/>
            <person name="Bellgard M.I."/>
        </authorList>
    </citation>
    <scope>NUCLEOTIDE SEQUENCE</scope>
    <source>
        <tissue evidence="1">Shoot tissue taken approximately 20 cm above the soil surface</tissue>
    </source>
</reference>
<proteinExistence type="predicted"/>
<dbReference type="AlphaFoldDB" id="A0A0A9BS96"/>
<accession>A0A0A9BS96</accession>
<reference evidence="1" key="1">
    <citation type="submission" date="2014-09" db="EMBL/GenBank/DDBJ databases">
        <authorList>
            <person name="Magalhaes I.L.F."/>
            <person name="Oliveira U."/>
            <person name="Santos F.R."/>
            <person name="Vidigal T.H.D.A."/>
            <person name="Brescovit A.D."/>
            <person name="Santos A.J."/>
        </authorList>
    </citation>
    <scope>NUCLEOTIDE SEQUENCE</scope>
    <source>
        <tissue evidence="1">Shoot tissue taken approximately 20 cm above the soil surface</tissue>
    </source>
</reference>